<evidence type="ECO:0000259" key="9">
    <source>
        <dbReference type="PROSITE" id="PS50253"/>
    </source>
</evidence>
<comment type="caution">
    <text evidence="10">The sequence shown here is derived from an EMBL/GenBank/DDBJ whole genome shotgun (WGS) entry which is preliminary data.</text>
</comment>
<dbReference type="Pfam" id="PF00510">
    <property type="entry name" value="COX3"/>
    <property type="match status" value="1"/>
</dbReference>
<comment type="subcellular location">
    <subcellularLocation>
        <location evidence="1 7">Cell membrane</location>
        <topology evidence="1 7">Multi-pass membrane protein</topology>
    </subcellularLocation>
</comment>
<keyword evidence="11" id="KW-1185">Reference proteome</keyword>
<keyword evidence="5 8" id="KW-1133">Transmembrane helix</keyword>
<dbReference type="Proteomes" id="UP000759103">
    <property type="component" value="Unassembled WGS sequence"/>
</dbReference>
<organism evidence="10 11">
    <name type="scientific">Sphingomonas citri</name>
    <dbReference type="NCBI Taxonomy" id="2862499"/>
    <lineage>
        <taxon>Bacteria</taxon>
        <taxon>Pseudomonadati</taxon>
        <taxon>Pseudomonadota</taxon>
        <taxon>Alphaproteobacteria</taxon>
        <taxon>Sphingomonadales</taxon>
        <taxon>Sphingomonadaceae</taxon>
        <taxon>Sphingomonas</taxon>
    </lineage>
</organism>
<keyword evidence="6 8" id="KW-0472">Membrane</keyword>
<gene>
    <name evidence="10" type="ORF">KZ820_06320</name>
</gene>
<evidence type="ECO:0000256" key="6">
    <source>
        <dbReference type="ARBA" id="ARBA00023136"/>
    </source>
</evidence>
<evidence type="ECO:0000256" key="3">
    <source>
        <dbReference type="ARBA" id="ARBA00022475"/>
    </source>
</evidence>
<keyword evidence="3" id="KW-1003">Cell membrane</keyword>
<dbReference type="PROSITE" id="PS50253">
    <property type="entry name" value="COX3"/>
    <property type="match status" value="1"/>
</dbReference>
<evidence type="ECO:0000313" key="11">
    <source>
        <dbReference type="Proteomes" id="UP000759103"/>
    </source>
</evidence>
<dbReference type="RefSeq" id="WP_219747718.1">
    <property type="nucleotide sequence ID" value="NZ_JAHXZN010000001.1"/>
</dbReference>
<evidence type="ECO:0000256" key="1">
    <source>
        <dbReference type="ARBA" id="ARBA00004651"/>
    </source>
</evidence>
<protein>
    <submittedName>
        <fullName evidence="10">Cytochrome c oxidase subunit 3</fullName>
    </submittedName>
</protein>
<dbReference type="InterPro" id="IPR000298">
    <property type="entry name" value="Cyt_c_oxidase-like_su3"/>
</dbReference>
<reference evidence="10 11" key="1">
    <citation type="submission" date="2021-07" db="EMBL/GenBank/DDBJ databases">
        <title>Sphingomonas sp.</title>
        <authorList>
            <person name="Feng G."/>
            <person name="Li J."/>
            <person name="Pan M."/>
        </authorList>
    </citation>
    <scope>NUCLEOTIDE SEQUENCE [LARGE SCALE GENOMIC DNA]</scope>
    <source>
        <strain evidence="10 11">RRHST34</strain>
    </source>
</reference>
<proteinExistence type="inferred from homology"/>
<evidence type="ECO:0000256" key="8">
    <source>
        <dbReference type="SAM" id="Phobius"/>
    </source>
</evidence>
<feature type="domain" description="Heme-copper oxidase subunit III family profile" evidence="9">
    <location>
        <begin position="1"/>
        <end position="206"/>
    </location>
</feature>
<evidence type="ECO:0000256" key="7">
    <source>
        <dbReference type="RuleBase" id="RU003376"/>
    </source>
</evidence>
<evidence type="ECO:0000256" key="2">
    <source>
        <dbReference type="ARBA" id="ARBA00010581"/>
    </source>
</evidence>
<feature type="transmembrane region" description="Helical" evidence="8">
    <location>
        <begin position="28"/>
        <end position="54"/>
    </location>
</feature>
<dbReference type="InterPro" id="IPR024791">
    <property type="entry name" value="Cyt_c/ubiquinol_Oxase_su3"/>
</dbReference>
<dbReference type="InterPro" id="IPR035973">
    <property type="entry name" value="Cyt_c_oxidase_su3-like_sf"/>
</dbReference>
<dbReference type="PANTHER" id="PTHR11403:SF2">
    <property type="entry name" value="CYTOCHROME BO(3) UBIQUINOL OXIDASE SUBUNIT 3"/>
    <property type="match status" value="1"/>
</dbReference>
<comment type="similarity">
    <text evidence="2 7">Belongs to the cytochrome c oxidase subunit 3 family.</text>
</comment>
<feature type="transmembrane region" description="Helical" evidence="8">
    <location>
        <begin position="74"/>
        <end position="92"/>
    </location>
</feature>
<feature type="transmembrane region" description="Helical" evidence="8">
    <location>
        <begin position="104"/>
        <end position="124"/>
    </location>
</feature>
<dbReference type="EMBL" id="JAHXZN010000001">
    <property type="protein sequence ID" value="MBW6530346.1"/>
    <property type="molecule type" value="Genomic_DNA"/>
</dbReference>
<accession>A0ABS7BL70</accession>
<evidence type="ECO:0000256" key="5">
    <source>
        <dbReference type="ARBA" id="ARBA00022989"/>
    </source>
</evidence>
<keyword evidence="4 7" id="KW-0812">Transmembrane</keyword>
<dbReference type="SUPFAM" id="SSF81452">
    <property type="entry name" value="Cytochrome c oxidase subunit III-like"/>
    <property type="match status" value="1"/>
</dbReference>
<dbReference type="InterPro" id="IPR013833">
    <property type="entry name" value="Cyt_c_oxidase_su3_a-hlx"/>
</dbReference>
<evidence type="ECO:0000256" key="4">
    <source>
        <dbReference type="ARBA" id="ARBA00022692"/>
    </source>
</evidence>
<feature type="transmembrane region" description="Helical" evidence="8">
    <location>
        <begin position="186"/>
        <end position="205"/>
    </location>
</feature>
<dbReference type="PANTHER" id="PTHR11403">
    <property type="entry name" value="CYTOCHROME C OXIDASE SUBUNIT III"/>
    <property type="match status" value="1"/>
</dbReference>
<name>A0ABS7BL70_9SPHN</name>
<sequence>MSVVAPRDVQVVGDLSGLPASASGVRHLVWWGNIGFMLIEGTGFALAAAAYLYLMTQQAPAWPPPGARPPDLSWGLVFTLGLLLSELPNLWVRRRALAKDARGVRVGVAAMAVLGLLLLIPRGYELAHLNTRWDSDAYGSVVWMLMVLHTSHVVTDWGDTAVQAAWLFTHEIGDDQFADVEDNANYWTFVVLTWLPIGAIVYGLARLW</sequence>
<dbReference type="Gene3D" id="1.20.120.80">
    <property type="entry name" value="Cytochrome c oxidase, subunit III, four-helix bundle"/>
    <property type="match status" value="1"/>
</dbReference>
<evidence type="ECO:0000313" key="10">
    <source>
        <dbReference type="EMBL" id="MBW6530346.1"/>
    </source>
</evidence>